<keyword evidence="2" id="KW-1133">Transmembrane helix</keyword>
<feature type="transmembrane region" description="Helical" evidence="2">
    <location>
        <begin position="80"/>
        <end position="113"/>
    </location>
</feature>
<dbReference type="EMBL" id="QWGT01000110">
    <property type="protein sequence ID" value="RIJ51459.1"/>
    <property type="molecule type" value="Genomic_DNA"/>
</dbReference>
<feature type="compositionally biased region" description="Pro residues" evidence="1">
    <location>
        <begin position="39"/>
        <end position="71"/>
    </location>
</feature>
<feature type="region of interest" description="Disordered" evidence="1">
    <location>
        <begin position="1"/>
        <end position="71"/>
    </location>
</feature>
<keyword evidence="2" id="KW-0812">Transmembrane</keyword>
<dbReference type="AlphaFoldDB" id="A0A399T8F1"/>
<sequence>MPAKWGCTRGEAEDGAAGEGVSARPPLCEAAGMTAPDQPGHPSPDPHQPPSPGPYGPPAPAGSPIASSPPPYGGRPQGLAIAALVVGILAFLAGLAPVIGIVMGAAAVVLGILAVRRRQSKGMAITGLSLGAMAAVSSLAVTIAFAIIPSTTSESSGTREAVHAVAHLDD</sequence>
<evidence type="ECO:0000256" key="2">
    <source>
        <dbReference type="SAM" id="Phobius"/>
    </source>
</evidence>
<protein>
    <submittedName>
        <fullName evidence="3">DUF4190 domain-containing protein</fullName>
    </submittedName>
</protein>
<gene>
    <name evidence="3" type="ORF">DZG00_08805</name>
</gene>
<name>A0A399T8F1_9MICO</name>
<evidence type="ECO:0000313" key="4">
    <source>
        <dbReference type="Proteomes" id="UP000266484"/>
    </source>
</evidence>
<evidence type="ECO:0000313" key="3">
    <source>
        <dbReference type="EMBL" id="RIJ51459.1"/>
    </source>
</evidence>
<comment type="caution">
    <text evidence="3">The sequence shown here is derived from an EMBL/GenBank/DDBJ whole genome shotgun (WGS) entry which is preliminary data.</text>
</comment>
<reference evidence="3 4" key="1">
    <citation type="submission" date="2018-08" db="EMBL/GenBank/DDBJ databases">
        <title>Genome Sequence of Clavibacter michiganensis Subspecies type strains, and the Atypical Peach-Colored Strains Isolated from Tomato.</title>
        <authorList>
            <person name="Osdaghi E."/>
            <person name="Portier P."/>
            <person name="Briand M."/>
            <person name="Jacques M.-A."/>
        </authorList>
    </citation>
    <scope>NUCLEOTIDE SEQUENCE [LARGE SCALE GENOMIC DNA]</scope>
    <source>
        <strain evidence="3 4">CFBP 8615</strain>
    </source>
</reference>
<feature type="transmembrane region" description="Helical" evidence="2">
    <location>
        <begin position="125"/>
        <end position="148"/>
    </location>
</feature>
<keyword evidence="4" id="KW-1185">Reference proteome</keyword>
<accession>A0A399T8F1</accession>
<proteinExistence type="predicted"/>
<organism evidence="3 4">
    <name type="scientific">Clavibacter lycopersici</name>
    <dbReference type="NCBI Taxonomy" id="2301718"/>
    <lineage>
        <taxon>Bacteria</taxon>
        <taxon>Bacillati</taxon>
        <taxon>Actinomycetota</taxon>
        <taxon>Actinomycetes</taxon>
        <taxon>Micrococcales</taxon>
        <taxon>Microbacteriaceae</taxon>
        <taxon>Clavibacter</taxon>
    </lineage>
</organism>
<keyword evidence="2" id="KW-0472">Membrane</keyword>
<dbReference type="Proteomes" id="UP000266484">
    <property type="component" value="Unassembled WGS sequence"/>
</dbReference>
<evidence type="ECO:0000256" key="1">
    <source>
        <dbReference type="SAM" id="MobiDB-lite"/>
    </source>
</evidence>